<proteinExistence type="predicted"/>
<accession>A0AAV7RIA4</accession>
<reference evidence="2" key="1">
    <citation type="journal article" date="2022" name="bioRxiv">
        <title>Sequencing and chromosome-scale assembly of the giantPleurodeles waltlgenome.</title>
        <authorList>
            <person name="Brown T."/>
            <person name="Elewa A."/>
            <person name="Iarovenko S."/>
            <person name="Subramanian E."/>
            <person name="Araus A.J."/>
            <person name="Petzold A."/>
            <person name="Susuki M."/>
            <person name="Suzuki K.-i.T."/>
            <person name="Hayashi T."/>
            <person name="Toyoda A."/>
            <person name="Oliveira C."/>
            <person name="Osipova E."/>
            <person name="Leigh N.D."/>
            <person name="Simon A."/>
            <person name="Yun M.H."/>
        </authorList>
    </citation>
    <scope>NUCLEOTIDE SEQUENCE</scope>
    <source>
        <strain evidence="2">20211129_DDA</strain>
        <tissue evidence="2">Liver</tissue>
    </source>
</reference>
<evidence type="ECO:0000256" key="1">
    <source>
        <dbReference type="SAM" id="MobiDB-lite"/>
    </source>
</evidence>
<sequence length="157" mass="16616">MSFLSGRYSVPWASPSCPQPSTPRAASPPSCTGAGPRLPSSAGSTVPENPALRSAVPPGVPASTATHMMRVYVLPQQLRRRWYPDGPDTATPHSASVASSARLVLADRHLQPRAARFCPAQRCGDSSQESRRLRATHHCRAPSMLAPLAPLMLDGAG</sequence>
<protein>
    <submittedName>
        <fullName evidence="2">Uncharacterized protein</fullName>
    </submittedName>
</protein>
<organism evidence="2 3">
    <name type="scientific">Pleurodeles waltl</name>
    <name type="common">Iberian ribbed newt</name>
    <dbReference type="NCBI Taxonomy" id="8319"/>
    <lineage>
        <taxon>Eukaryota</taxon>
        <taxon>Metazoa</taxon>
        <taxon>Chordata</taxon>
        <taxon>Craniata</taxon>
        <taxon>Vertebrata</taxon>
        <taxon>Euteleostomi</taxon>
        <taxon>Amphibia</taxon>
        <taxon>Batrachia</taxon>
        <taxon>Caudata</taxon>
        <taxon>Salamandroidea</taxon>
        <taxon>Salamandridae</taxon>
        <taxon>Pleurodelinae</taxon>
        <taxon>Pleurodeles</taxon>
    </lineage>
</organism>
<dbReference type="EMBL" id="JANPWB010000009">
    <property type="protein sequence ID" value="KAJ1152586.1"/>
    <property type="molecule type" value="Genomic_DNA"/>
</dbReference>
<feature type="region of interest" description="Disordered" evidence="1">
    <location>
        <begin position="12"/>
        <end position="65"/>
    </location>
</feature>
<evidence type="ECO:0000313" key="3">
    <source>
        <dbReference type="Proteomes" id="UP001066276"/>
    </source>
</evidence>
<keyword evidence="3" id="KW-1185">Reference proteome</keyword>
<comment type="caution">
    <text evidence="2">The sequence shown here is derived from an EMBL/GenBank/DDBJ whole genome shotgun (WGS) entry which is preliminary data.</text>
</comment>
<dbReference type="AlphaFoldDB" id="A0AAV7RIA4"/>
<dbReference type="Proteomes" id="UP001066276">
    <property type="component" value="Chromosome 5"/>
</dbReference>
<name>A0AAV7RIA4_PLEWA</name>
<evidence type="ECO:0000313" key="2">
    <source>
        <dbReference type="EMBL" id="KAJ1152586.1"/>
    </source>
</evidence>
<gene>
    <name evidence="2" type="ORF">NDU88_005361</name>
</gene>